<dbReference type="Pfam" id="PF02872">
    <property type="entry name" value="5_nucleotid_C"/>
    <property type="match status" value="1"/>
</dbReference>
<dbReference type="InterPro" id="IPR006146">
    <property type="entry name" value="5'-Nucleotdase_CS"/>
</dbReference>
<dbReference type="AlphaFoldDB" id="A0A0R1Y388"/>
<dbReference type="CDD" id="cd00845">
    <property type="entry name" value="MPP_UshA_N_like"/>
    <property type="match status" value="1"/>
</dbReference>
<evidence type="ECO:0000313" key="5">
    <source>
        <dbReference type="EMBL" id="KRM34779.1"/>
    </source>
</evidence>
<dbReference type="InterPro" id="IPR006179">
    <property type="entry name" value="5_nucleotidase/apyrase"/>
</dbReference>
<evidence type="ECO:0000256" key="2">
    <source>
        <dbReference type="RuleBase" id="RU362119"/>
    </source>
</evidence>
<gene>
    <name evidence="5" type="ORF">FC83_GL002091</name>
</gene>
<dbReference type="PROSITE" id="PS00785">
    <property type="entry name" value="5_NUCLEOTIDASE_1"/>
    <property type="match status" value="1"/>
</dbReference>
<protein>
    <submittedName>
        <fullName evidence="5">Calcineurin-like phosphoesterase family protein</fullName>
    </submittedName>
</protein>
<dbReference type="PANTHER" id="PTHR11575">
    <property type="entry name" value="5'-NUCLEOTIDASE-RELATED"/>
    <property type="match status" value="1"/>
</dbReference>
<evidence type="ECO:0000256" key="1">
    <source>
        <dbReference type="ARBA" id="ARBA00022729"/>
    </source>
</evidence>
<organism evidence="5 6">
    <name type="scientific">Agrilactobacillus composti DSM 18527 = JCM 14202</name>
    <dbReference type="NCBI Taxonomy" id="1423734"/>
    <lineage>
        <taxon>Bacteria</taxon>
        <taxon>Bacillati</taxon>
        <taxon>Bacillota</taxon>
        <taxon>Bacilli</taxon>
        <taxon>Lactobacillales</taxon>
        <taxon>Lactobacillaceae</taxon>
        <taxon>Agrilactobacillus</taxon>
    </lineage>
</organism>
<dbReference type="GO" id="GO:0030288">
    <property type="term" value="C:outer membrane-bounded periplasmic space"/>
    <property type="evidence" value="ECO:0007669"/>
    <property type="project" value="TreeGrafter"/>
</dbReference>
<comment type="similarity">
    <text evidence="2">Belongs to the 5'-nucleotidase family.</text>
</comment>
<dbReference type="GO" id="GO:0009166">
    <property type="term" value="P:nucleotide catabolic process"/>
    <property type="evidence" value="ECO:0007669"/>
    <property type="project" value="InterPro"/>
</dbReference>
<dbReference type="PIRSF" id="PIRSF036361">
    <property type="entry name" value="YunD"/>
    <property type="match status" value="1"/>
</dbReference>
<name>A0A0R1Y388_9LACO</name>
<dbReference type="STRING" id="1423734.FC83_GL002091"/>
<proteinExistence type="inferred from homology"/>
<keyword evidence="1" id="KW-0732">Signal</keyword>
<dbReference type="GO" id="GO:0046872">
    <property type="term" value="F:metal ion binding"/>
    <property type="evidence" value="ECO:0007669"/>
    <property type="project" value="InterPro"/>
</dbReference>
<evidence type="ECO:0000313" key="6">
    <source>
        <dbReference type="Proteomes" id="UP000051236"/>
    </source>
</evidence>
<dbReference type="GO" id="GO:0008768">
    <property type="term" value="F:UDP-sugar diphosphatase activity"/>
    <property type="evidence" value="ECO:0007669"/>
    <property type="project" value="TreeGrafter"/>
</dbReference>
<dbReference type="GO" id="GO:0008253">
    <property type="term" value="F:5'-nucleotidase activity"/>
    <property type="evidence" value="ECO:0007669"/>
    <property type="project" value="TreeGrafter"/>
</dbReference>
<dbReference type="PANTHER" id="PTHR11575:SF23">
    <property type="entry name" value="5-NUCLEOTIDASE FAMILY PROTEIN"/>
    <property type="match status" value="1"/>
</dbReference>
<dbReference type="InterPro" id="IPR004843">
    <property type="entry name" value="Calcineurin-like_PHP"/>
</dbReference>
<dbReference type="Gene3D" id="3.60.21.10">
    <property type="match status" value="1"/>
</dbReference>
<keyword evidence="2" id="KW-0547">Nucleotide-binding</keyword>
<keyword evidence="2" id="KW-0378">Hydrolase</keyword>
<feature type="domain" description="5'-Nucleotidase C-terminal" evidence="4">
    <location>
        <begin position="290"/>
        <end position="423"/>
    </location>
</feature>
<dbReference type="SUPFAM" id="SSF56300">
    <property type="entry name" value="Metallo-dependent phosphatases"/>
    <property type="match status" value="1"/>
</dbReference>
<evidence type="ECO:0000259" key="3">
    <source>
        <dbReference type="Pfam" id="PF00149"/>
    </source>
</evidence>
<dbReference type="RefSeq" id="WP_057002537.1">
    <property type="nucleotide sequence ID" value="NZ_AZGA01000021.1"/>
</dbReference>
<dbReference type="SUPFAM" id="SSF55816">
    <property type="entry name" value="5'-nucleotidase (syn. UDP-sugar hydrolase), C-terminal domain"/>
    <property type="match status" value="1"/>
</dbReference>
<feature type="domain" description="Calcineurin-like phosphoesterase" evidence="3">
    <location>
        <begin position="7"/>
        <end position="206"/>
    </location>
</feature>
<dbReference type="InterPro" id="IPR029052">
    <property type="entry name" value="Metallo-depent_PP-like"/>
</dbReference>
<dbReference type="PATRIC" id="fig|1423734.3.peg.2113"/>
<dbReference type="InterPro" id="IPR008334">
    <property type="entry name" value="5'-Nucleotdase_C"/>
</dbReference>
<accession>A0A0R1Y388</accession>
<dbReference type="InterPro" id="IPR036907">
    <property type="entry name" value="5'-Nucleotdase_C_sf"/>
</dbReference>
<dbReference type="Proteomes" id="UP000051236">
    <property type="component" value="Unassembled WGS sequence"/>
</dbReference>
<dbReference type="eggNOG" id="COG0737">
    <property type="taxonomic scope" value="Bacteria"/>
</dbReference>
<dbReference type="Gene3D" id="3.90.780.10">
    <property type="entry name" value="5'-Nucleotidase, C-terminal domain"/>
    <property type="match status" value="1"/>
</dbReference>
<evidence type="ECO:0000259" key="4">
    <source>
        <dbReference type="Pfam" id="PF02872"/>
    </source>
</evidence>
<sequence length="469" mass="53023">MAFETIQIMHINDLHSHLENWPKIKRFLTTQRAAYLAKGDPTLIFDIGDAEDRAHPLTEATNGQANVALFNEIGFDGVTIGNNEGIGNSHDQLEHLYDHANFDVILGNLFEPDGTRPAFAKVDKIITTPSGTRVGVLGLTAPFFLTYIPNGWQPKIVQNILPQLLAQIQPKCDIIVLLSHLGLEMDRYIAKHFPQIQIILGAHTHHLLPVGERRGQTMLGAAGKYGEYIGEMTLQVNDQHQLVAVSAQVQKTADLPAEPSDKATIKQFQTEGHHLLRQEQVAWLPEPLPTDYQKPTKMMQVALKALEARGHTEAAILNQGLFLRDLQAGLVTKDDLHDQMPHPMHLIKVSLRGYDLWRLVMEMEKNRRFLNHFPIRGMSFRGKVFGELVYDGIAVEPGTRRVFWHDEELNPEQTYTFTTVDHYLFIPFFPTIEIVGDNEFLFPEFLRDAVGNYLATQYPLHNSLPTSQA</sequence>
<dbReference type="Pfam" id="PF00149">
    <property type="entry name" value="Metallophos"/>
    <property type="match status" value="1"/>
</dbReference>
<dbReference type="GO" id="GO:0000166">
    <property type="term" value="F:nucleotide binding"/>
    <property type="evidence" value="ECO:0007669"/>
    <property type="project" value="UniProtKB-KW"/>
</dbReference>
<dbReference type="InterPro" id="IPR011240">
    <property type="entry name" value="Pesterase_YunD"/>
</dbReference>
<dbReference type="PRINTS" id="PR01607">
    <property type="entry name" value="APYRASEFAMLY"/>
</dbReference>
<dbReference type="EMBL" id="AZGA01000021">
    <property type="protein sequence ID" value="KRM34779.1"/>
    <property type="molecule type" value="Genomic_DNA"/>
</dbReference>
<reference evidence="5 6" key="1">
    <citation type="journal article" date="2015" name="Genome Announc.">
        <title>Expanding the biotechnology potential of lactobacilli through comparative genomics of 213 strains and associated genera.</title>
        <authorList>
            <person name="Sun Z."/>
            <person name="Harris H.M."/>
            <person name="McCann A."/>
            <person name="Guo C."/>
            <person name="Argimon S."/>
            <person name="Zhang W."/>
            <person name="Yang X."/>
            <person name="Jeffery I.B."/>
            <person name="Cooney J.C."/>
            <person name="Kagawa T.F."/>
            <person name="Liu W."/>
            <person name="Song Y."/>
            <person name="Salvetti E."/>
            <person name="Wrobel A."/>
            <person name="Rasinkangas P."/>
            <person name="Parkhill J."/>
            <person name="Rea M.C."/>
            <person name="O'Sullivan O."/>
            <person name="Ritari J."/>
            <person name="Douillard F.P."/>
            <person name="Paul Ross R."/>
            <person name="Yang R."/>
            <person name="Briner A.E."/>
            <person name="Felis G.E."/>
            <person name="de Vos W.M."/>
            <person name="Barrangou R."/>
            <person name="Klaenhammer T.R."/>
            <person name="Caufield P.W."/>
            <person name="Cui Y."/>
            <person name="Zhang H."/>
            <person name="O'Toole P.W."/>
        </authorList>
    </citation>
    <scope>NUCLEOTIDE SEQUENCE [LARGE SCALE GENOMIC DNA]</scope>
    <source>
        <strain evidence="5 6">DSM 18527</strain>
    </source>
</reference>
<keyword evidence="6" id="KW-1185">Reference proteome</keyword>
<comment type="caution">
    <text evidence="5">The sequence shown here is derived from an EMBL/GenBank/DDBJ whole genome shotgun (WGS) entry which is preliminary data.</text>
</comment>